<dbReference type="GO" id="GO:0003677">
    <property type="term" value="F:DNA binding"/>
    <property type="evidence" value="ECO:0007669"/>
    <property type="project" value="UniProtKB-KW"/>
</dbReference>
<reference evidence="10" key="1">
    <citation type="submission" date="2019-11" db="EMBL/GenBank/DDBJ databases">
        <title>Isolation and characterization of two novel species in the genus Thiomicrorhabdus.</title>
        <authorList>
            <person name="Mochizuki J."/>
            <person name="Kojima H."/>
            <person name="Fukui M."/>
        </authorList>
    </citation>
    <scope>NUCLEOTIDE SEQUENCE [LARGE SCALE GENOMIC DNA]</scope>
    <source>
        <strain evidence="10">AkT22</strain>
    </source>
</reference>
<protein>
    <recommendedName>
        <fullName evidence="6">RNA polymerase sigma factor</fullName>
    </recommendedName>
</protein>
<dbReference type="RefSeq" id="WP_243831449.1">
    <property type="nucleotide sequence ID" value="NZ_AP021888.1"/>
</dbReference>
<evidence type="ECO:0000259" key="8">
    <source>
        <dbReference type="Pfam" id="PF08281"/>
    </source>
</evidence>
<dbReference type="PANTHER" id="PTHR43133">
    <property type="entry name" value="RNA POLYMERASE ECF-TYPE SIGMA FACTO"/>
    <property type="match status" value="1"/>
</dbReference>
<keyword evidence="4 6" id="KW-0238">DNA-binding</keyword>
<dbReference type="InterPro" id="IPR007627">
    <property type="entry name" value="RNA_pol_sigma70_r2"/>
</dbReference>
<dbReference type="Pfam" id="PF08281">
    <property type="entry name" value="Sigma70_r4_2"/>
    <property type="match status" value="1"/>
</dbReference>
<dbReference type="GO" id="GO:0006352">
    <property type="term" value="P:DNA-templated transcription initiation"/>
    <property type="evidence" value="ECO:0007669"/>
    <property type="project" value="InterPro"/>
</dbReference>
<evidence type="ECO:0000256" key="3">
    <source>
        <dbReference type="ARBA" id="ARBA00023082"/>
    </source>
</evidence>
<dbReference type="AlphaFoldDB" id="A0A6F8PQM1"/>
<dbReference type="Gene3D" id="1.10.10.10">
    <property type="entry name" value="Winged helix-like DNA-binding domain superfamily/Winged helix DNA-binding domain"/>
    <property type="match status" value="1"/>
</dbReference>
<dbReference type="InterPro" id="IPR036388">
    <property type="entry name" value="WH-like_DNA-bd_sf"/>
</dbReference>
<dbReference type="EMBL" id="AP021888">
    <property type="protein sequence ID" value="BBP44423.1"/>
    <property type="molecule type" value="Genomic_DNA"/>
</dbReference>
<name>A0A6F8PQM1_9GAMM</name>
<evidence type="ECO:0000313" key="9">
    <source>
        <dbReference type="EMBL" id="BBP44423.1"/>
    </source>
</evidence>
<dbReference type="GO" id="GO:0016987">
    <property type="term" value="F:sigma factor activity"/>
    <property type="evidence" value="ECO:0007669"/>
    <property type="project" value="UniProtKB-KW"/>
</dbReference>
<organism evidence="9 10">
    <name type="scientific">Thiosulfativibrio zosterae</name>
    <dbReference type="NCBI Taxonomy" id="2675053"/>
    <lineage>
        <taxon>Bacteria</taxon>
        <taxon>Pseudomonadati</taxon>
        <taxon>Pseudomonadota</taxon>
        <taxon>Gammaproteobacteria</taxon>
        <taxon>Thiotrichales</taxon>
        <taxon>Piscirickettsiaceae</taxon>
        <taxon>Thiosulfativibrio</taxon>
    </lineage>
</organism>
<feature type="domain" description="RNA polymerase sigma-70 region 2" evidence="7">
    <location>
        <begin position="5"/>
        <end position="64"/>
    </location>
</feature>
<evidence type="ECO:0000256" key="4">
    <source>
        <dbReference type="ARBA" id="ARBA00023125"/>
    </source>
</evidence>
<dbReference type="KEGG" id="tzo:THMIRHAT_21690"/>
<dbReference type="SUPFAM" id="SSF88659">
    <property type="entry name" value="Sigma3 and sigma4 domains of RNA polymerase sigma factors"/>
    <property type="match status" value="1"/>
</dbReference>
<keyword evidence="10" id="KW-1185">Reference proteome</keyword>
<dbReference type="PANTHER" id="PTHR43133:SF25">
    <property type="entry name" value="RNA POLYMERASE SIGMA FACTOR RFAY-RELATED"/>
    <property type="match status" value="1"/>
</dbReference>
<dbReference type="Proteomes" id="UP000501466">
    <property type="component" value="Chromosome"/>
</dbReference>
<evidence type="ECO:0000313" key="10">
    <source>
        <dbReference type="Proteomes" id="UP000501466"/>
    </source>
</evidence>
<evidence type="ECO:0000256" key="5">
    <source>
        <dbReference type="ARBA" id="ARBA00023163"/>
    </source>
</evidence>
<evidence type="ECO:0000256" key="6">
    <source>
        <dbReference type="RuleBase" id="RU000716"/>
    </source>
</evidence>
<sequence>MQYAKLYRLALAWSQQQSLAQDLVQEAMLKAIEKQHQLQNLQDLEPWLCKILHNLYIDRLRYNQQWQFTDTEDIDHFDFAKSCEDNCITQQTEFTVHQAIGCLPFEQREVVTLVDLQGFSYQETASVLEVPVGTVMSRLSRARSKLKSLLEREYSHKKSQKVVYLRSQK</sequence>
<dbReference type="InterPro" id="IPR013324">
    <property type="entry name" value="RNA_pol_sigma_r3/r4-like"/>
</dbReference>
<evidence type="ECO:0000256" key="2">
    <source>
        <dbReference type="ARBA" id="ARBA00023015"/>
    </source>
</evidence>
<accession>A0A6F8PQM1</accession>
<dbReference type="GO" id="GO:0000428">
    <property type="term" value="C:DNA-directed RNA polymerase complex"/>
    <property type="evidence" value="ECO:0007669"/>
    <property type="project" value="UniProtKB-KW"/>
</dbReference>
<evidence type="ECO:0000256" key="1">
    <source>
        <dbReference type="ARBA" id="ARBA00010641"/>
    </source>
</evidence>
<dbReference type="NCBIfam" id="TIGR02937">
    <property type="entry name" value="sigma70-ECF"/>
    <property type="match status" value="1"/>
</dbReference>
<keyword evidence="9" id="KW-0240">DNA-directed RNA polymerase</keyword>
<keyword evidence="2 6" id="KW-0805">Transcription regulation</keyword>
<comment type="similarity">
    <text evidence="1 6">Belongs to the sigma-70 factor family. ECF subfamily.</text>
</comment>
<keyword evidence="5 6" id="KW-0804">Transcription</keyword>
<dbReference type="PROSITE" id="PS01063">
    <property type="entry name" value="SIGMA70_ECF"/>
    <property type="match status" value="1"/>
</dbReference>
<evidence type="ECO:0000259" key="7">
    <source>
        <dbReference type="Pfam" id="PF04542"/>
    </source>
</evidence>
<dbReference type="InterPro" id="IPR014284">
    <property type="entry name" value="RNA_pol_sigma-70_dom"/>
</dbReference>
<dbReference type="CDD" id="cd06171">
    <property type="entry name" value="Sigma70_r4"/>
    <property type="match status" value="1"/>
</dbReference>
<dbReference type="Gene3D" id="1.10.1740.10">
    <property type="match status" value="1"/>
</dbReference>
<dbReference type="InterPro" id="IPR000838">
    <property type="entry name" value="RNA_pol_sigma70_ECF_CS"/>
</dbReference>
<keyword evidence="3 6" id="KW-0731">Sigma factor</keyword>
<dbReference type="InterPro" id="IPR013249">
    <property type="entry name" value="RNA_pol_sigma70_r4_t2"/>
</dbReference>
<dbReference type="SUPFAM" id="SSF88946">
    <property type="entry name" value="Sigma2 domain of RNA polymerase sigma factors"/>
    <property type="match status" value="1"/>
</dbReference>
<gene>
    <name evidence="9" type="ORF">THMIRHAT_21690</name>
</gene>
<proteinExistence type="inferred from homology"/>
<dbReference type="InterPro" id="IPR039425">
    <property type="entry name" value="RNA_pol_sigma-70-like"/>
</dbReference>
<dbReference type="InterPro" id="IPR013325">
    <property type="entry name" value="RNA_pol_sigma_r2"/>
</dbReference>
<dbReference type="Pfam" id="PF04542">
    <property type="entry name" value="Sigma70_r2"/>
    <property type="match status" value="1"/>
</dbReference>
<feature type="domain" description="RNA polymerase sigma factor 70 region 4 type 2" evidence="8">
    <location>
        <begin position="96"/>
        <end position="146"/>
    </location>
</feature>